<comment type="caution">
    <text evidence="7">The sequence shown here is derived from an EMBL/GenBank/DDBJ whole genome shotgun (WGS) entry which is preliminary data.</text>
</comment>
<protein>
    <submittedName>
        <fullName evidence="7">Translation initiation factor IF-2</fullName>
    </submittedName>
</protein>
<dbReference type="Gene3D" id="3.40.50.300">
    <property type="entry name" value="P-loop containing nucleotide triphosphate hydrolases"/>
    <property type="match status" value="1"/>
</dbReference>
<keyword evidence="3" id="KW-0547">Nucleotide-binding</keyword>
<proteinExistence type="inferred from homology"/>
<dbReference type="NCBIfam" id="TIGR00231">
    <property type="entry name" value="small_GTP"/>
    <property type="match status" value="1"/>
</dbReference>
<dbReference type="PANTHER" id="PTHR43381:SF4">
    <property type="entry name" value="EUKARYOTIC TRANSLATION INITIATION FACTOR 5B"/>
    <property type="match status" value="1"/>
</dbReference>
<dbReference type="InterPro" id="IPR036925">
    <property type="entry name" value="TIF_IF2_dom3_sf"/>
</dbReference>
<evidence type="ECO:0000256" key="5">
    <source>
        <dbReference type="ARBA" id="ARBA00023134"/>
    </source>
</evidence>
<dbReference type="GO" id="GO:0005525">
    <property type="term" value="F:GTP binding"/>
    <property type="evidence" value="ECO:0007669"/>
    <property type="project" value="UniProtKB-KW"/>
</dbReference>
<dbReference type="InterPro" id="IPR027417">
    <property type="entry name" value="P-loop_NTPase"/>
</dbReference>
<dbReference type="CDD" id="cd01887">
    <property type="entry name" value="IF2_eIF5B"/>
    <property type="match status" value="1"/>
</dbReference>
<dbReference type="SUPFAM" id="SSF50447">
    <property type="entry name" value="Translation proteins"/>
    <property type="match status" value="2"/>
</dbReference>
<dbReference type="Gene3D" id="3.40.50.10050">
    <property type="entry name" value="Translation initiation factor IF- 2, domain 3"/>
    <property type="match status" value="1"/>
</dbReference>
<gene>
    <name evidence="7" type="ORF">COV41_00045</name>
</gene>
<dbReference type="PRINTS" id="PR00315">
    <property type="entry name" value="ELONGATNFCT"/>
</dbReference>
<evidence type="ECO:0000256" key="4">
    <source>
        <dbReference type="ARBA" id="ARBA00022917"/>
    </source>
</evidence>
<dbReference type="GO" id="GO:0003924">
    <property type="term" value="F:GTPase activity"/>
    <property type="evidence" value="ECO:0007669"/>
    <property type="project" value="InterPro"/>
</dbReference>
<evidence type="ECO:0000256" key="1">
    <source>
        <dbReference type="ARBA" id="ARBA00007733"/>
    </source>
</evidence>
<dbReference type="InterPro" id="IPR005225">
    <property type="entry name" value="Small_GTP-bd"/>
</dbReference>
<keyword evidence="5" id="KW-0342">GTP-binding</keyword>
<evidence type="ECO:0000259" key="6">
    <source>
        <dbReference type="PROSITE" id="PS51722"/>
    </source>
</evidence>
<dbReference type="Pfam" id="PF22042">
    <property type="entry name" value="EF-G_D2"/>
    <property type="match status" value="1"/>
</dbReference>
<organism evidence="7 8">
    <name type="scientific">Candidatus Brennerbacteria bacterium CG11_big_fil_rev_8_21_14_0_20_43_10</name>
    <dbReference type="NCBI Taxonomy" id="1974523"/>
    <lineage>
        <taxon>Bacteria</taxon>
        <taxon>Candidatus Brenneribacteriota</taxon>
    </lineage>
</organism>
<dbReference type="InterPro" id="IPR000795">
    <property type="entry name" value="T_Tr_GTP-bd_dom"/>
</dbReference>
<dbReference type="FunFam" id="3.40.50.10050:FF:000001">
    <property type="entry name" value="Translation initiation factor IF-2"/>
    <property type="match status" value="1"/>
</dbReference>
<dbReference type="InterPro" id="IPR009000">
    <property type="entry name" value="Transl_B-barrel_sf"/>
</dbReference>
<evidence type="ECO:0000256" key="2">
    <source>
        <dbReference type="ARBA" id="ARBA00022540"/>
    </source>
</evidence>
<dbReference type="PANTHER" id="PTHR43381">
    <property type="entry name" value="TRANSLATION INITIATION FACTOR IF-2-RELATED"/>
    <property type="match status" value="1"/>
</dbReference>
<evidence type="ECO:0000313" key="8">
    <source>
        <dbReference type="Proteomes" id="UP000236846"/>
    </source>
</evidence>
<dbReference type="InterPro" id="IPR015760">
    <property type="entry name" value="TIF_IF2"/>
</dbReference>
<evidence type="ECO:0000256" key="3">
    <source>
        <dbReference type="ARBA" id="ARBA00022741"/>
    </source>
</evidence>
<dbReference type="SUPFAM" id="SSF52156">
    <property type="entry name" value="Initiation factor IF2/eIF5b, domain 3"/>
    <property type="match status" value="1"/>
</dbReference>
<dbReference type="Proteomes" id="UP000236846">
    <property type="component" value="Unassembled WGS sequence"/>
</dbReference>
<dbReference type="InterPro" id="IPR023115">
    <property type="entry name" value="TIF_IF2_dom3"/>
</dbReference>
<reference evidence="7 8" key="1">
    <citation type="submission" date="2017-09" db="EMBL/GenBank/DDBJ databases">
        <title>Depth-based differentiation of microbial function through sediment-hosted aquifers and enrichment of novel symbionts in the deep terrestrial subsurface.</title>
        <authorList>
            <person name="Probst A.J."/>
            <person name="Ladd B."/>
            <person name="Jarett J.K."/>
            <person name="Geller-Mcgrath D.E."/>
            <person name="Sieber C.M."/>
            <person name="Emerson J.B."/>
            <person name="Anantharaman K."/>
            <person name="Thomas B.C."/>
            <person name="Malmstrom R."/>
            <person name="Stieglmeier M."/>
            <person name="Klingl A."/>
            <person name="Woyke T."/>
            <person name="Ryan C.M."/>
            <person name="Banfield J.F."/>
        </authorList>
    </citation>
    <scope>NUCLEOTIDE SEQUENCE [LARGE SCALE GENOMIC DNA]</scope>
    <source>
        <strain evidence="7">CG11_big_fil_rev_8_21_14_0_20_43_10</strain>
    </source>
</reference>
<dbReference type="FunFam" id="3.40.50.300:FF:000019">
    <property type="entry name" value="Translation initiation factor IF-2"/>
    <property type="match status" value="1"/>
</dbReference>
<name>A0A2H0PZ61_9BACT</name>
<dbReference type="GO" id="GO:0005737">
    <property type="term" value="C:cytoplasm"/>
    <property type="evidence" value="ECO:0007669"/>
    <property type="project" value="TreeGrafter"/>
</dbReference>
<dbReference type="PROSITE" id="PS51722">
    <property type="entry name" value="G_TR_2"/>
    <property type="match status" value="1"/>
</dbReference>
<dbReference type="Pfam" id="PF00009">
    <property type="entry name" value="GTP_EFTU"/>
    <property type="match status" value="1"/>
</dbReference>
<accession>A0A2H0PZ61</accession>
<dbReference type="Pfam" id="PF11987">
    <property type="entry name" value="IF-2"/>
    <property type="match status" value="1"/>
</dbReference>
<keyword evidence="4" id="KW-0648">Protein biosynthesis</keyword>
<sequence length="489" mass="53326">MAKETHNLVPRPPVVVVMGHVDHGKTSLLDCIRKTHIASKEAGGITQHLGAYEAEVASVDGGRKITFLDTPGHEAFAKIRQRGSLVADVAVLVIAAEEGLKPQTLEALSYIQKEQLPYVIALNKIDRPEANPDKVKQQLAEQGIFVEGYGGNVPTVLTSAKTGEGIDNLLELILLVYDMNEKKADYQAPAEGVILESSMDAKRGISAAILVLQGTLHRGDTIYTPSASTKIKLMENFLGKPVPEVTFSSPAQITGWDIQPLVGEWFSTNKPEQTQPQQPDAPEQKKQDIPKNQLAIILKADVAGSLEALETVIGSAISELKIPYAVVDKSVGDIVLWDLKTAEATNAMIIGFKSRVTSEAKNYIQSRPITVITGDIIYHIAEQVTNEIKKNLAPDAAQPTARGEIIMIFSDKDNRNRQIVGVHLTEGIVEKTDWFTLVRDNAEVGKGKVLSLQKNKDGFDMIKAECECGVQIETDATVALHDIINFFNK</sequence>
<keyword evidence="2 7" id="KW-0396">Initiation factor</keyword>
<dbReference type="GO" id="GO:0003743">
    <property type="term" value="F:translation initiation factor activity"/>
    <property type="evidence" value="ECO:0007669"/>
    <property type="project" value="UniProtKB-KW"/>
</dbReference>
<dbReference type="InterPro" id="IPR053905">
    <property type="entry name" value="EF-G-like_DII"/>
</dbReference>
<dbReference type="AlphaFoldDB" id="A0A2H0PZ61"/>
<feature type="domain" description="Tr-type G" evidence="6">
    <location>
        <begin position="10"/>
        <end position="181"/>
    </location>
</feature>
<evidence type="ECO:0000313" key="7">
    <source>
        <dbReference type="EMBL" id="PIR26994.1"/>
    </source>
</evidence>
<comment type="similarity">
    <text evidence="1">Belongs to the TRAFAC class translation factor GTPase superfamily. Classic translation factor GTPase family. IF-2 subfamily.</text>
</comment>
<dbReference type="Gene3D" id="2.40.30.10">
    <property type="entry name" value="Translation factors"/>
    <property type="match status" value="2"/>
</dbReference>
<dbReference type="SUPFAM" id="SSF52540">
    <property type="entry name" value="P-loop containing nucleoside triphosphate hydrolases"/>
    <property type="match status" value="1"/>
</dbReference>
<dbReference type="EMBL" id="PCXE01000003">
    <property type="protein sequence ID" value="PIR26994.1"/>
    <property type="molecule type" value="Genomic_DNA"/>
</dbReference>